<comment type="caution">
    <text evidence="1">The sequence shown here is derived from an EMBL/GenBank/DDBJ whole genome shotgun (WGS) entry which is preliminary data.</text>
</comment>
<evidence type="ECO:0000313" key="2">
    <source>
        <dbReference type="Proteomes" id="UP000094526"/>
    </source>
</evidence>
<evidence type="ECO:0000313" key="1">
    <source>
        <dbReference type="EMBL" id="OCT53716.1"/>
    </source>
</evidence>
<dbReference type="VEuPathDB" id="FungiDB:CLCR_11088"/>
<protein>
    <submittedName>
        <fullName evidence="1">Uncharacterized protein</fullName>
    </submittedName>
</protein>
<dbReference type="AlphaFoldDB" id="A0A1C1CZ09"/>
<name>A0A1C1CZ09_9EURO</name>
<gene>
    <name evidence="1" type="ORF">CLCR_11088</name>
</gene>
<accession>A0A1C1CZ09</accession>
<organism evidence="1 2">
    <name type="scientific">Cladophialophora carrionii</name>
    <dbReference type="NCBI Taxonomy" id="86049"/>
    <lineage>
        <taxon>Eukaryota</taxon>
        <taxon>Fungi</taxon>
        <taxon>Dikarya</taxon>
        <taxon>Ascomycota</taxon>
        <taxon>Pezizomycotina</taxon>
        <taxon>Eurotiomycetes</taxon>
        <taxon>Chaetothyriomycetidae</taxon>
        <taxon>Chaetothyriales</taxon>
        <taxon>Herpotrichiellaceae</taxon>
        <taxon>Cladophialophora</taxon>
    </lineage>
</organism>
<dbReference type="Proteomes" id="UP000094526">
    <property type="component" value="Unassembled WGS sequence"/>
</dbReference>
<proteinExistence type="predicted"/>
<dbReference type="EMBL" id="LGRB01000008">
    <property type="protein sequence ID" value="OCT53716.1"/>
    <property type="molecule type" value="Genomic_DNA"/>
</dbReference>
<keyword evidence="2" id="KW-1185">Reference proteome</keyword>
<reference evidence="2" key="1">
    <citation type="submission" date="2015-07" db="EMBL/GenBank/DDBJ databases">
        <authorList>
            <person name="Teixeira M.M."/>
            <person name="Souza R.C."/>
            <person name="Almeida L.G."/>
            <person name="Vicente V.A."/>
            <person name="de Hoog S."/>
            <person name="Bocca A.L."/>
            <person name="de Almeida S.R."/>
            <person name="Vasconcelos A.T."/>
            <person name="Felipe M.S."/>
        </authorList>
    </citation>
    <scope>NUCLEOTIDE SEQUENCE [LARGE SCALE GENOMIC DNA]</scope>
    <source>
        <strain evidence="2">KSF</strain>
    </source>
</reference>
<sequence length="86" mass="9381">MGRRRDAKWITRRDGGEDEGVVAGELDPVHQDAEVRHKVTVVRSRSEMPPGGDSPQEVRGIVGRIFTFTVMRPGVVGLISESSPVA</sequence>